<keyword evidence="2" id="KW-1185">Reference proteome</keyword>
<evidence type="ECO:0000313" key="1">
    <source>
        <dbReference type="EMBL" id="VEN33847.1"/>
    </source>
</evidence>
<evidence type="ECO:0000313" key="2">
    <source>
        <dbReference type="Proteomes" id="UP000410492"/>
    </source>
</evidence>
<dbReference type="OrthoDB" id="6774673at2759"/>
<sequence length="751" mass="86726">MSSRAKKIMSMVMDLNSTDSSSIIGGTTQDEQAIEQAGSVHIPDILDIESMPVFLTEDLCIGEQTNNVNCTVLEQWCVDDVEAFGSSSPLNDMMCFEPACDESRAVEDQSKVEGICCDTAGLKGKKLVPYDSSSDDDCDLVTEDYELSSESVVDPNLLDIEVTGDADVLTEQNSNSVRKKQKYADEKNWQRNKNKRLRMKGQKYLGFSKKKGGKIEQNHPRAERKLKARCTSQKCLQSKVQHCQEISEDCRQETFHRFWNDMNWDQRKVFIASHVIKLPTHKKTKENSRRQGTYHYYLSDGHDNLEVCRAMFLSTLDLGYKTVQAWVDNSKYGLAKESLTGITVKDHVSKRRTVDYQHLHDFFESLPKLPSHYCRRDTSKMYLEYTFESMSDLYRVYCSEFCSQRTIIPLGRNVFSKTFKQKNLSLYTPKKDQCNTCFSFKYGNISTEDYERHIVNKDKAREAKIIDKSEAEKGTSIVLTMDLQAVKLCPYIPANKTYFKTKLCCHNFTVYNISTKDVLCYWFSEDQVSSLKASVFTSCIINYLQENCLPSPKVPIVLYSDGCGYQNRNSVLANALLNFSMQNNVYVFQKYLEPGHTQMECDSVHSVIERKLRNREIHLPSDYEALTREARKTPHPYRTRNLEWSFFKNYASCQHQRYSSIRPGRKPQDPTINSIRVIKYDPNGTIQVKTEHDGPYMDLPCRPKPLPPILDYPPLFSGRSTIKQEKWQHLQDLKSVISKDTHAFYDNLRYE</sequence>
<organism evidence="1 2">
    <name type="scientific">Callosobruchus maculatus</name>
    <name type="common">Southern cowpea weevil</name>
    <name type="synonym">Pulse bruchid</name>
    <dbReference type="NCBI Taxonomy" id="64391"/>
    <lineage>
        <taxon>Eukaryota</taxon>
        <taxon>Metazoa</taxon>
        <taxon>Ecdysozoa</taxon>
        <taxon>Arthropoda</taxon>
        <taxon>Hexapoda</taxon>
        <taxon>Insecta</taxon>
        <taxon>Pterygota</taxon>
        <taxon>Neoptera</taxon>
        <taxon>Endopterygota</taxon>
        <taxon>Coleoptera</taxon>
        <taxon>Polyphaga</taxon>
        <taxon>Cucujiformia</taxon>
        <taxon>Chrysomeloidea</taxon>
        <taxon>Chrysomelidae</taxon>
        <taxon>Bruchinae</taxon>
        <taxon>Bruchini</taxon>
        <taxon>Callosobruchus</taxon>
    </lineage>
</organism>
<accession>A0A653BE33</accession>
<dbReference type="PANTHER" id="PTHR10773">
    <property type="entry name" value="DNA-DIRECTED RNA POLYMERASES I, II, AND III SUBUNIT RPABC2"/>
    <property type="match status" value="1"/>
</dbReference>
<reference evidence="1 2" key="1">
    <citation type="submission" date="2019-01" db="EMBL/GenBank/DDBJ databases">
        <authorList>
            <person name="Sayadi A."/>
        </authorList>
    </citation>
    <scope>NUCLEOTIDE SEQUENCE [LARGE SCALE GENOMIC DNA]</scope>
</reference>
<proteinExistence type="predicted"/>
<name>A0A653BE33_CALMS</name>
<dbReference type="Proteomes" id="UP000410492">
    <property type="component" value="Unassembled WGS sequence"/>
</dbReference>
<protein>
    <submittedName>
        <fullName evidence="1">Uncharacterized protein</fullName>
    </submittedName>
</protein>
<dbReference type="AlphaFoldDB" id="A0A653BE33"/>
<dbReference type="PANTHER" id="PTHR10773:SF19">
    <property type="match status" value="1"/>
</dbReference>
<gene>
    <name evidence="1" type="ORF">CALMAC_LOCUS241</name>
</gene>
<dbReference type="EMBL" id="CAACVG010000253">
    <property type="protein sequence ID" value="VEN33847.1"/>
    <property type="molecule type" value="Genomic_DNA"/>
</dbReference>